<dbReference type="SUPFAM" id="SSF141086">
    <property type="entry name" value="Agglutinin HPA-like"/>
    <property type="match status" value="2"/>
</dbReference>
<gene>
    <name evidence="2" type="ORF">BN14_09043</name>
</gene>
<dbReference type="GO" id="GO:0009986">
    <property type="term" value="C:cell surface"/>
    <property type="evidence" value="ECO:0007669"/>
    <property type="project" value="TreeGrafter"/>
</dbReference>
<dbReference type="InterPro" id="IPR052487">
    <property type="entry name" value="Galactose-binding_lectin"/>
</dbReference>
<feature type="domain" description="H-type lectin" evidence="1">
    <location>
        <begin position="212"/>
        <end position="276"/>
    </location>
</feature>
<dbReference type="PANTHER" id="PTHR46938">
    <property type="entry name" value="DISCOIDIN-1 SUBUNIT A-RELATED-RELATED"/>
    <property type="match status" value="1"/>
</dbReference>
<evidence type="ECO:0000313" key="2">
    <source>
        <dbReference type="EMBL" id="CCO34932.1"/>
    </source>
</evidence>
<dbReference type="GO" id="GO:0098636">
    <property type="term" value="C:protein complex involved in cell adhesion"/>
    <property type="evidence" value="ECO:0007669"/>
    <property type="project" value="TreeGrafter"/>
</dbReference>
<proteinExistence type="predicted"/>
<dbReference type="Pfam" id="PF09458">
    <property type="entry name" value="H_lectin"/>
    <property type="match status" value="2"/>
</dbReference>
<sequence length="280" mass="31806">MANHHNFFNTDEIHDRTQSQLQHSKELQNELTVANTSLGITLVDFDKSKHIRVKSYLDTVGSGEGQDTASNSPVVCHLDTWGDSIMHSAECTWFSAFNDRDIQSGTASIHPCGEYISVGIDFEREYATIPKVVCWLRAFHLGMVGDWRIDVTPIDITTKGCKLNFRVWGTTQAHWIEASWIAYSSDRSDVESGEFSTMEQREWTIPQHNHEKKVTFSKNFEHPPVVYLAINRIDETNDGNLRVKAYVQDVAAQGMSVHLDSWGDTVMYTTVGQWIALQHK</sequence>
<dbReference type="HOGENOM" id="CLU_058882_0_0_1"/>
<name>M5CFT6_THACB</name>
<dbReference type="GO" id="GO:0098609">
    <property type="term" value="P:cell-cell adhesion"/>
    <property type="evidence" value="ECO:0007669"/>
    <property type="project" value="TreeGrafter"/>
</dbReference>
<dbReference type="GO" id="GO:0046871">
    <property type="term" value="F:N-acetylgalactosamine binding"/>
    <property type="evidence" value="ECO:0007669"/>
    <property type="project" value="TreeGrafter"/>
</dbReference>
<protein>
    <recommendedName>
        <fullName evidence="1">H-type lectin domain-containing protein</fullName>
    </recommendedName>
</protein>
<dbReference type="AlphaFoldDB" id="M5CFT6"/>
<dbReference type="GO" id="GO:0030247">
    <property type="term" value="F:polysaccharide binding"/>
    <property type="evidence" value="ECO:0007669"/>
    <property type="project" value="TreeGrafter"/>
</dbReference>
<reference evidence="2 3" key="1">
    <citation type="journal article" date="2013" name="J. Biotechnol.">
        <title>Establishment and interpretation of the genome sequence of the phytopathogenic fungus Rhizoctonia solani AG1-IB isolate 7/3/14.</title>
        <authorList>
            <person name="Wibberg D.W."/>
            <person name="Jelonek L.J."/>
            <person name="Rupp O.R."/>
            <person name="Hennig M.H."/>
            <person name="Eikmeyer F.E."/>
            <person name="Goesmann A.G."/>
            <person name="Hartmann A.H."/>
            <person name="Borriss R.B."/>
            <person name="Grosch R.G."/>
            <person name="Puehler A.P."/>
            <person name="Schlueter A.S."/>
        </authorList>
    </citation>
    <scope>NUCLEOTIDE SEQUENCE [LARGE SCALE GENOMIC DNA]</scope>
    <source>
        <strain evidence="3">AG1-IB / isolate 7/3/14</strain>
    </source>
</reference>
<dbReference type="Gene3D" id="2.60.40.2080">
    <property type="match status" value="3"/>
</dbReference>
<feature type="domain" description="H-type lectin" evidence="1">
    <location>
        <begin position="119"/>
        <end position="183"/>
    </location>
</feature>
<dbReference type="InterPro" id="IPR019019">
    <property type="entry name" value="H-type_lectin_domain"/>
</dbReference>
<evidence type="ECO:0000259" key="1">
    <source>
        <dbReference type="Pfam" id="PF09458"/>
    </source>
</evidence>
<dbReference type="EMBL" id="CAOJ01013869">
    <property type="protein sequence ID" value="CCO34932.1"/>
    <property type="molecule type" value="Genomic_DNA"/>
</dbReference>
<accession>M5CFT6</accession>
<comment type="caution">
    <text evidence="2">The sequence shown here is derived from an EMBL/GenBank/DDBJ whole genome shotgun (WGS) entry which is preliminary data.</text>
</comment>
<organism evidence="2 3">
    <name type="scientific">Thanatephorus cucumeris (strain AG1-IB / isolate 7/3/14)</name>
    <name type="common">Lettuce bottom rot fungus</name>
    <name type="synonym">Rhizoctonia solani</name>
    <dbReference type="NCBI Taxonomy" id="1108050"/>
    <lineage>
        <taxon>Eukaryota</taxon>
        <taxon>Fungi</taxon>
        <taxon>Dikarya</taxon>
        <taxon>Basidiomycota</taxon>
        <taxon>Agaricomycotina</taxon>
        <taxon>Agaricomycetes</taxon>
        <taxon>Cantharellales</taxon>
        <taxon>Ceratobasidiaceae</taxon>
        <taxon>Rhizoctonia</taxon>
        <taxon>Rhizoctonia solani AG-1</taxon>
    </lineage>
</organism>
<dbReference type="GO" id="GO:0070492">
    <property type="term" value="F:oligosaccharide binding"/>
    <property type="evidence" value="ECO:0007669"/>
    <property type="project" value="TreeGrafter"/>
</dbReference>
<dbReference type="InterPro" id="IPR037221">
    <property type="entry name" value="H-type_lectin_dom_sf"/>
</dbReference>
<dbReference type="Proteomes" id="UP000012065">
    <property type="component" value="Unassembled WGS sequence"/>
</dbReference>
<evidence type="ECO:0000313" key="3">
    <source>
        <dbReference type="Proteomes" id="UP000012065"/>
    </source>
</evidence>